<sequence length="392" mass="42340">MAQPGAGAAATRPQPPRPPQRARRRRGRAQPPVGGGGGEGGAGPGGSGRPARRQQAQPRGRAAGVRRPCQACPPPGQPQASSLWRRAGLGGGLCRPGHAVSGAAPLPPPSLPPPGLAAGLGRRGAFNHWDEMNCTRIAQTECRLPWSLKERRWTVVLRVRAELGHVTSDWVETDPFVAERNTTIGPPKVNSVIVSSDSLLISVTSPFGSEAGDFLQYHVSYWENTTSTTKKETKTSNTLFKIRNLKELTLYCFRIQVELITYSDFQLLGLQSVPECYRTTMSEATRAGYSILVLLLGLLFVSLVAVGLLLLWKYHKTIKYCSQPPLEIPSHFEEYLKDPSMPVLEGLDNYAEDDPHDSLSVVSCGEGSQACGSSLDGRAHHSQSICSGSEVT</sequence>
<feature type="compositionally biased region" description="Gly residues" evidence="1">
    <location>
        <begin position="33"/>
        <end position="48"/>
    </location>
</feature>
<name>A0A8C4U0R8_FALTI</name>
<feature type="region of interest" description="Disordered" evidence="1">
    <location>
        <begin position="1"/>
        <end position="84"/>
    </location>
</feature>
<keyword evidence="5" id="KW-1185">Reference proteome</keyword>
<organism evidence="4 5">
    <name type="scientific">Falco tinnunculus</name>
    <name type="common">Common kestrel</name>
    <dbReference type="NCBI Taxonomy" id="100819"/>
    <lineage>
        <taxon>Eukaryota</taxon>
        <taxon>Metazoa</taxon>
        <taxon>Chordata</taxon>
        <taxon>Craniata</taxon>
        <taxon>Vertebrata</taxon>
        <taxon>Euteleostomi</taxon>
        <taxon>Archelosauria</taxon>
        <taxon>Archosauria</taxon>
        <taxon>Dinosauria</taxon>
        <taxon>Saurischia</taxon>
        <taxon>Theropoda</taxon>
        <taxon>Coelurosauria</taxon>
        <taxon>Aves</taxon>
        <taxon>Neognathae</taxon>
        <taxon>Neoaves</taxon>
        <taxon>Telluraves</taxon>
        <taxon>Australaves</taxon>
        <taxon>Falconiformes</taxon>
        <taxon>Falconidae</taxon>
        <taxon>Falco</taxon>
    </lineage>
</organism>
<evidence type="ECO:0000256" key="2">
    <source>
        <dbReference type="SAM" id="Phobius"/>
    </source>
</evidence>
<dbReference type="InterPro" id="IPR003961">
    <property type="entry name" value="FN3_dom"/>
</dbReference>
<dbReference type="Ensembl" id="ENSFTIT00000005624.1">
    <property type="protein sequence ID" value="ENSFTIP00000005359.1"/>
    <property type="gene ID" value="ENSFTIG00000003711.1"/>
</dbReference>
<dbReference type="InterPro" id="IPR036116">
    <property type="entry name" value="FN3_sf"/>
</dbReference>
<proteinExistence type="predicted"/>
<dbReference type="Pfam" id="PF09294">
    <property type="entry name" value="Interfer-bind"/>
    <property type="match status" value="1"/>
</dbReference>
<feature type="compositionally biased region" description="Low complexity" evidence="1">
    <location>
        <begin position="1"/>
        <end position="12"/>
    </location>
</feature>
<keyword evidence="2" id="KW-0812">Transmembrane</keyword>
<accession>A0A8C4U0R8</accession>
<dbReference type="Proteomes" id="UP000694562">
    <property type="component" value="Unplaced"/>
</dbReference>
<dbReference type="Pfam" id="PF01108">
    <property type="entry name" value="Tissue_fac"/>
    <property type="match status" value="1"/>
</dbReference>
<dbReference type="InterPro" id="IPR015373">
    <property type="entry name" value="Interferon/interleukin_rcp_dom"/>
</dbReference>
<feature type="domain" description="Fibronectin type-III" evidence="3">
    <location>
        <begin position="185"/>
        <end position="283"/>
    </location>
</feature>
<dbReference type="SMART" id="SM00060">
    <property type="entry name" value="FN3"/>
    <property type="match status" value="1"/>
</dbReference>
<reference evidence="4" key="2">
    <citation type="submission" date="2025-09" db="UniProtKB">
        <authorList>
            <consortium name="Ensembl"/>
        </authorList>
    </citation>
    <scope>IDENTIFICATION</scope>
</reference>
<dbReference type="InterPro" id="IPR050650">
    <property type="entry name" value="Type-II_Cytokine-TF_Rcpt"/>
</dbReference>
<dbReference type="CDD" id="cd00063">
    <property type="entry name" value="FN3"/>
    <property type="match status" value="1"/>
</dbReference>
<dbReference type="InterPro" id="IPR013783">
    <property type="entry name" value="Ig-like_fold"/>
</dbReference>
<feature type="transmembrane region" description="Helical" evidence="2">
    <location>
        <begin position="287"/>
        <end position="312"/>
    </location>
</feature>
<evidence type="ECO:0000256" key="1">
    <source>
        <dbReference type="SAM" id="MobiDB-lite"/>
    </source>
</evidence>
<dbReference type="PANTHER" id="PTHR20859">
    <property type="entry name" value="INTERFERON/INTERLEUKIN RECEPTOR"/>
    <property type="match status" value="1"/>
</dbReference>
<dbReference type="GO" id="GO:0004896">
    <property type="term" value="F:cytokine receptor activity"/>
    <property type="evidence" value="ECO:0007669"/>
    <property type="project" value="TreeGrafter"/>
</dbReference>
<keyword evidence="2" id="KW-0472">Membrane</keyword>
<protein>
    <recommendedName>
        <fullName evidence="3">Fibronectin type-III domain-containing protein</fullName>
    </recommendedName>
</protein>
<dbReference type="AlphaFoldDB" id="A0A8C4U0R8"/>
<dbReference type="OrthoDB" id="9932619at2759"/>
<evidence type="ECO:0000259" key="3">
    <source>
        <dbReference type="PROSITE" id="PS50853"/>
    </source>
</evidence>
<dbReference type="SUPFAM" id="SSF49265">
    <property type="entry name" value="Fibronectin type III"/>
    <property type="match status" value="2"/>
</dbReference>
<feature type="compositionally biased region" description="Low complexity" evidence="1">
    <location>
        <begin position="53"/>
        <end position="70"/>
    </location>
</feature>
<keyword evidence="2" id="KW-1133">Transmembrane helix</keyword>
<dbReference type="PANTHER" id="PTHR20859:SF46">
    <property type="entry name" value="INTERFERON GAMMA RECEPTOR 2"/>
    <property type="match status" value="1"/>
</dbReference>
<dbReference type="GO" id="GO:0005886">
    <property type="term" value="C:plasma membrane"/>
    <property type="evidence" value="ECO:0007669"/>
    <property type="project" value="TreeGrafter"/>
</dbReference>
<evidence type="ECO:0000313" key="5">
    <source>
        <dbReference type="Proteomes" id="UP000694562"/>
    </source>
</evidence>
<reference evidence="4" key="1">
    <citation type="submission" date="2025-08" db="UniProtKB">
        <authorList>
            <consortium name="Ensembl"/>
        </authorList>
    </citation>
    <scope>IDENTIFICATION</scope>
</reference>
<evidence type="ECO:0000313" key="4">
    <source>
        <dbReference type="Ensembl" id="ENSFTIP00000005359.1"/>
    </source>
</evidence>
<dbReference type="PROSITE" id="PS50853">
    <property type="entry name" value="FN3"/>
    <property type="match status" value="1"/>
</dbReference>
<dbReference type="Gene3D" id="2.60.40.10">
    <property type="entry name" value="Immunoglobulins"/>
    <property type="match status" value="2"/>
</dbReference>